<gene>
    <name evidence="1" type="ORF">OXU80_22530</name>
</gene>
<reference evidence="1" key="1">
    <citation type="submission" date="2022-11" db="EMBL/GenBank/DDBJ databases">
        <title>beta-Carotene-producing bacterium, Jeongeuplla avenae sp. nov., alleviates the salt stress of Arabidopsis seedlings.</title>
        <authorList>
            <person name="Jiang L."/>
            <person name="Lee J."/>
        </authorList>
    </citation>
    <scope>NUCLEOTIDE SEQUENCE</scope>
    <source>
        <strain evidence="1">DY_R2A_6</strain>
    </source>
</reference>
<protein>
    <submittedName>
        <fullName evidence="1">Uncharacterized protein</fullName>
    </submittedName>
</protein>
<dbReference type="Proteomes" id="UP001163223">
    <property type="component" value="Chromosome"/>
</dbReference>
<proteinExistence type="predicted"/>
<keyword evidence="2" id="KW-1185">Reference proteome</keyword>
<evidence type="ECO:0000313" key="2">
    <source>
        <dbReference type="Proteomes" id="UP001163223"/>
    </source>
</evidence>
<dbReference type="EMBL" id="CP113520">
    <property type="protein sequence ID" value="WAJ27592.1"/>
    <property type="molecule type" value="Genomic_DNA"/>
</dbReference>
<sequence>MKRDEIGLPQSPAQAAEGDVLKAALERIVNPIGFMQKQAEATGFKLDGHMAMTLSNDANYLKGIAQKALDALSAEGSGTLAAASISQSEGDRRAKDMRERILQAIRETPVMADLTDRPDTFAEGVDAAEMAFIKTIRSLPLHPEKAQER</sequence>
<name>A0ACD4NLC4_9HYPH</name>
<evidence type="ECO:0000313" key="1">
    <source>
        <dbReference type="EMBL" id="WAJ27592.1"/>
    </source>
</evidence>
<accession>A0ACD4NLC4</accession>
<organism evidence="1 2">
    <name type="scientific">Antarcticirhabdus aurantiaca</name>
    <dbReference type="NCBI Taxonomy" id="2606717"/>
    <lineage>
        <taxon>Bacteria</taxon>
        <taxon>Pseudomonadati</taxon>
        <taxon>Pseudomonadota</taxon>
        <taxon>Alphaproteobacteria</taxon>
        <taxon>Hyphomicrobiales</taxon>
        <taxon>Aurantimonadaceae</taxon>
        <taxon>Antarcticirhabdus</taxon>
    </lineage>
</organism>